<dbReference type="InterPro" id="IPR003787">
    <property type="entry name" value="Sulphur_relay_DsrE/F-like"/>
</dbReference>
<evidence type="ECO:0000256" key="1">
    <source>
        <dbReference type="SAM" id="SignalP"/>
    </source>
</evidence>
<evidence type="ECO:0000313" key="2">
    <source>
        <dbReference type="EMBL" id="MFD2739773.1"/>
    </source>
</evidence>
<organism evidence="2 3">
    <name type="scientific">Sulfitobacter aestuarii</name>
    <dbReference type="NCBI Taxonomy" id="2161676"/>
    <lineage>
        <taxon>Bacteria</taxon>
        <taxon>Pseudomonadati</taxon>
        <taxon>Pseudomonadota</taxon>
        <taxon>Alphaproteobacteria</taxon>
        <taxon>Rhodobacterales</taxon>
        <taxon>Roseobacteraceae</taxon>
        <taxon>Sulfitobacter</taxon>
    </lineage>
</organism>
<sequence length="186" mass="20635">MTGGNRKIIGAIAAGVATLALAGAALAGPQDPSKFDPVQYEAQKALYDWNFATPQDGLRALGYVKNHIKAMQEFGDMENSRFIIVAHGNDLHAFSRLNSEAFPDAYEKLKELTDMGVEIHVCRNAARGRGYAPEDFYDLITVVPAAVIDIAKYQAEGYSYMYPALFPRMTREEHIIPKYPEVTMDE</sequence>
<dbReference type="PANTHER" id="PTHR37691">
    <property type="entry name" value="BLR3518 PROTEIN"/>
    <property type="match status" value="1"/>
</dbReference>
<feature type="chain" id="PRO_5045380054" evidence="1">
    <location>
        <begin position="28"/>
        <end position="186"/>
    </location>
</feature>
<protein>
    <submittedName>
        <fullName evidence="2">DsrE family protein</fullName>
    </submittedName>
</protein>
<proteinExistence type="predicted"/>
<dbReference type="RefSeq" id="WP_386373688.1">
    <property type="nucleotide sequence ID" value="NZ_JBHUMP010000006.1"/>
</dbReference>
<keyword evidence="1" id="KW-0732">Signal</keyword>
<keyword evidence="3" id="KW-1185">Reference proteome</keyword>
<dbReference type="Pfam" id="PF02635">
    <property type="entry name" value="DsrE"/>
    <property type="match status" value="1"/>
</dbReference>
<dbReference type="EMBL" id="JBHUMP010000006">
    <property type="protein sequence ID" value="MFD2739773.1"/>
    <property type="molecule type" value="Genomic_DNA"/>
</dbReference>
<accession>A0ABW5U1L0</accession>
<dbReference type="InterPro" id="IPR027396">
    <property type="entry name" value="DsrEFH-like"/>
</dbReference>
<reference evidence="3" key="1">
    <citation type="journal article" date="2019" name="Int. J. Syst. Evol. Microbiol.">
        <title>The Global Catalogue of Microorganisms (GCM) 10K type strain sequencing project: providing services to taxonomists for standard genome sequencing and annotation.</title>
        <authorList>
            <consortium name="The Broad Institute Genomics Platform"/>
            <consortium name="The Broad Institute Genome Sequencing Center for Infectious Disease"/>
            <person name="Wu L."/>
            <person name="Ma J."/>
        </authorList>
    </citation>
    <scope>NUCLEOTIDE SEQUENCE [LARGE SCALE GENOMIC DNA]</scope>
    <source>
        <strain evidence="3">TISTR 2562</strain>
    </source>
</reference>
<dbReference type="Proteomes" id="UP001597474">
    <property type="component" value="Unassembled WGS sequence"/>
</dbReference>
<dbReference type="Gene3D" id="3.40.1260.10">
    <property type="entry name" value="DsrEFH-like"/>
    <property type="match status" value="1"/>
</dbReference>
<dbReference type="PANTHER" id="PTHR37691:SF1">
    <property type="entry name" value="BLR3518 PROTEIN"/>
    <property type="match status" value="1"/>
</dbReference>
<name>A0ABW5U1L0_9RHOB</name>
<gene>
    <name evidence="2" type="ORF">ACFSUD_09355</name>
</gene>
<dbReference type="SUPFAM" id="SSF75169">
    <property type="entry name" value="DsrEFH-like"/>
    <property type="match status" value="1"/>
</dbReference>
<comment type="caution">
    <text evidence="2">The sequence shown here is derived from an EMBL/GenBank/DDBJ whole genome shotgun (WGS) entry which is preliminary data.</text>
</comment>
<evidence type="ECO:0000313" key="3">
    <source>
        <dbReference type="Proteomes" id="UP001597474"/>
    </source>
</evidence>
<feature type="signal peptide" evidence="1">
    <location>
        <begin position="1"/>
        <end position="27"/>
    </location>
</feature>